<dbReference type="PANTHER" id="PTHR43818">
    <property type="entry name" value="BCDNA.GH03377"/>
    <property type="match status" value="1"/>
</dbReference>
<dbReference type="EMBL" id="VGLS01000275">
    <property type="protein sequence ID" value="MBM3224195.1"/>
    <property type="molecule type" value="Genomic_DNA"/>
</dbReference>
<proteinExistence type="predicted"/>
<evidence type="ECO:0000259" key="2">
    <source>
        <dbReference type="Pfam" id="PF01408"/>
    </source>
</evidence>
<organism evidence="4 5">
    <name type="scientific">Tectimicrobiota bacterium</name>
    <dbReference type="NCBI Taxonomy" id="2528274"/>
    <lineage>
        <taxon>Bacteria</taxon>
        <taxon>Pseudomonadati</taxon>
        <taxon>Nitrospinota/Tectimicrobiota group</taxon>
        <taxon>Candidatus Tectimicrobiota</taxon>
    </lineage>
</organism>
<dbReference type="InterPro" id="IPR000683">
    <property type="entry name" value="Gfo/Idh/MocA-like_OxRdtase_N"/>
</dbReference>
<feature type="domain" description="Gfo/Idh/MocA-like oxidoreductase N-terminal" evidence="2">
    <location>
        <begin position="6"/>
        <end position="121"/>
    </location>
</feature>
<evidence type="ECO:0000256" key="1">
    <source>
        <dbReference type="ARBA" id="ARBA00023002"/>
    </source>
</evidence>
<dbReference type="GO" id="GO:0000166">
    <property type="term" value="F:nucleotide binding"/>
    <property type="evidence" value="ECO:0007669"/>
    <property type="project" value="InterPro"/>
</dbReference>
<dbReference type="SUPFAM" id="SSF55347">
    <property type="entry name" value="Glyceraldehyde-3-phosphate dehydrogenase-like, C-terminal domain"/>
    <property type="match status" value="1"/>
</dbReference>
<keyword evidence="1" id="KW-0560">Oxidoreductase</keyword>
<name>A0A937W1W6_UNCTE</name>
<accession>A0A937W1W6</accession>
<evidence type="ECO:0000313" key="4">
    <source>
        <dbReference type="EMBL" id="MBM3224195.1"/>
    </source>
</evidence>
<protein>
    <submittedName>
        <fullName evidence="4">Gfo/Idh/MocA family oxidoreductase</fullName>
    </submittedName>
</protein>
<dbReference type="GO" id="GO:0016491">
    <property type="term" value="F:oxidoreductase activity"/>
    <property type="evidence" value="ECO:0007669"/>
    <property type="project" value="UniProtKB-KW"/>
</dbReference>
<dbReference type="AlphaFoldDB" id="A0A937W1W6"/>
<reference evidence="4" key="1">
    <citation type="submission" date="2019-03" db="EMBL/GenBank/DDBJ databases">
        <title>Lake Tanganyika Metagenome-Assembled Genomes (MAGs).</title>
        <authorList>
            <person name="Tran P."/>
        </authorList>
    </citation>
    <scope>NUCLEOTIDE SEQUENCE</scope>
    <source>
        <strain evidence="4">K_DeepCast_65m_m2_066</strain>
    </source>
</reference>
<gene>
    <name evidence="4" type="ORF">FJZ47_10375</name>
</gene>
<sequence length="348" mass="38193">MMTTPIRIGIVGAGNNTRTRHIPGLQAIPGVELVSVCNRSRESSQRVADAFNIPKVYDDWRALVTADDTDAIVIGTWPYMHRDMACAVLEAGKHVMCEARMAMNAAEARAMLAVSQAHPNQIAQIVPSPFTFRVDRTIQDLLAAGYLGELYAMNIRGGAGNFADPQAPLHWRQQQSLSGYNIQNMGIWYEAALRWVGPVERVVARGRIFTAQRLNSETGAIDTVDVPDHVDIIADLPNGAQATYNFSAVCGLAPGAGAWLFGSEGTLHVDQDNRKLFGGRRGDTALQEIPIAPDKEGKWRVEEEFIAAIRGEEPIRLTPFIDGVKYMEFTEAVHRSLTSGEIVSLPQR</sequence>
<dbReference type="Gene3D" id="3.40.50.720">
    <property type="entry name" value="NAD(P)-binding Rossmann-like Domain"/>
    <property type="match status" value="1"/>
</dbReference>
<dbReference type="PANTHER" id="PTHR43818:SF11">
    <property type="entry name" value="BCDNA.GH03377"/>
    <property type="match status" value="1"/>
</dbReference>
<evidence type="ECO:0000259" key="3">
    <source>
        <dbReference type="Pfam" id="PF22725"/>
    </source>
</evidence>
<dbReference type="Pfam" id="PF01408">
    <property type="entry name" value="GFO_IDH_MocA"/>
    <property type="match status" value="1"/>
</dbReference>
<dbReference type="Proteomes" id="UP000712673">
    <property type="component" value="Unassembled WGS sequence"/>
</dbReference>
<dbReference type="InterPro" id="IPR036291">
    <property type="entry name" value="NAD(P)-bd_dom_sf"/>
</dbReference>
<evidence type="ECO:0000313" key="5">
    <source>
        <dbReference type="Proteomes" id="UP000712673"/>
    </source>
</evidence>
<dbReference type="SUPFAM" id="SSF51735">
    <property type="entry name" value="NAD(P)-binding Rossmann-fold domains"/>
    <property type="match status" value="1"/>
</dbReference>
<feature type="domain" description="GFO/IDH/MocA-like oxidoreductase" evidence="3">
    <location>
        <begin position="136"/>
        <end position="267"/>
    </location>
</feature>
<dbReference type="InterPro" id="IPR055170">
    <property type="entry name" value="GFO_IDH_MocA-like_dom"/>
</dbReference>
<dbReference type="Pfam" id="PF22725">
    <property type="entry name" value="GFO_IDH_MocA_C3"/>
    <property type="match status" value="1"/>
</dbReference>
<dbReference type="Gene3D" id="3.30.360.10">
    <property type="entry name" value="Dihydrodipicolinate Reductase, domain 2"/>
    <property type="match status" value="1"/>
</dbReference>
<comment type="caution">
    <text evidence="4">The sequence shown here is derived from an EMBL/GenBank/DDBJ whole genome shotgun (WGS) entry which is preliminary data.</text>
</comment>
<dbReference type="InterPro" id="IPR050463">
    <property type="entry name" value="Gfo/Idh/MocA_oxidrdct_glycsds"/>
</dbReference>